<protein>
    <recommendedName>
        <fullName evidence="11">ATP-dependent DNA helicase Rep</fullName>
        <ecNumber evidence="11">5.6.2.4</ecNumber>
    </recommendedName>
    <alternativeName>
        <fullName evidence="11">DNA 3'-5' helicase Rep</fullName>
    </alternativeName>
</protein>
<comment type="catalytic activity">
    <reaction evidence="10 11">
        <text>ATP + H2O = ADP + phosphate + H(+)</text>
        <dbReference type="Rhea" id="RHEA:13065"/>
        <dbReference type="ChEBI" id="CHEBI:15377"/>
        <dbReference type="ChEBI" id="CHEBI:15378"/>
        <dbReference type="ChEBI" id="CHEBI:30616"/>
        <dbReference type="ChEBI" id="CHEBI:43474"/>
        <dbReference type="ChEBI" id="CHEBI:456216"/>
        <dbReference type="EC" id="5.6.2.4"/>
    </reaction>
</comment>
<comment type="catalytic activity">
    <reaction evidence="9 11">
        <text>Couples ATP hydrolysis with the unwinding of duplex DNA by translocating in the 3'-5' direction.</text>
        <dbReference type="EC" id="5.6.2.4"/>
    </reaction>
</comment>
<evidence type="ECO:0000256" key="7">
    <source>
        <dbReference type="ARBA" id="ARBA00023125"/>
    </source>
</evidence>
<keyword evidence="6 11" id="KW-0067">ATP-binding</keyword>
<dbReference type="GO" id="GO:0003697">
    <property type="term" value="F:single-stranded DNA binding"/>
    <property type="evidence" value="ECO:0007669"/>
    <property type="project" value="UniProtKB-UniRule"/>
</dbReference>
<keyword evidence="5 11" id="KW-0347">Helicase</keyword>
<dbReference type="CDD" id="cd18807">
    <property type="entry name" value="SF1_C_UvrD"/>
    <property type="match status" value="1"/>
</dbReference>
<evidence type="ECO:0000256" key="3">
    <source>
        <dbReference type="ARBA" id="ARBA00022741"/>
    </source>
</evidence>
<dbReference type="RefSeq" id="WP_109839561.1">
    <property type="nucleotide sequence ID" value="NZ_QGKM01000084.1"/>
</dbReference>
<comment type="subunit">
    <text evidence="11">Homodimer.</text>
</comment>
<dbReference type="InterPro" id="IPR000212">
    <property type="entry name" value="DNA_helicase_UvrD/REP"/>
</dbReference>
<dbReference type="GO" id="GO:0005829">
    <property type="term" value="C:cytosol"/>
    <property type="evidence" value="ECO:0007669"/>
    <property type="project" value="TreeGrafter"/>
</dbReference>
<evidence type="ECO:0000256" key="9">
    <source>
        <dbReference type="ARBA" id="ARBA00034617"/>
    </source>
</evidence>
<dbReference type="GO" id="GO:0005524">
    <property type="term" value="F:ATP binding"/>
    <property type="evidence" value="ECO:0007669"/>
    <property type="project" value="UniProtKB-UniRule"/>
</dbReference>
<evidence type="ECO:0000256" key="6">
    <source>
        <dbReference type="ARBA" id="ARBA00022840"/>
    </source>
</evidence>
<dbReference type="EMBL" id="QGKM01000084">
    <property type="protein sequence ID" value="PWQ92538.1"/>
    <property type="molecule type" value="Genomic_DNA"/>
</dbReference>
<dbReference type="EC" id="5.6.2.4" evidence="11"/>
<dbReference type="Pfam" id="PF13361">
    <property type="entry name" value="UvrD_C"/>
    <property type="match status" value="1"/>
</dbReference>
<dbReference type="CDD" id="cd17932">
    <property type="entry name" value="DEXQc_UvrD"/>
    <property type="match status" value="1"/>
</dbReference>
<dbReference type="GO" id="GO:0043138">
    <property type="term" value="F:3'-5' DNA helicase activity"/>
    <property type="evidence" value="ECO:0007669"/>
    <property type="project" value="UniProtKB-UniRule"/>
</dbReference>
<evidence type="ECO:0000313" key="15">
    <source>
        <dbReference type="EMBL" id="PWQ92538.1"/>
    </source>
</evidence>
<keyword evidence="4 11" id="KW-0378">Hydrolase</keyword>
<feature type="domain" description="UvrD-like helicase C-terminal" evidence="14">
    <location>
        <begin position="281"/>
        <end position="562"/>
    </location>
</feature>
<evidence type="ECO:0000259" key="14">
    <source>
        <dbReference type="PROSITE" id="PS51217"/>
    </source>
</evidence>
<dbReference type="NCBIfam" id="TIGR01074">
    <property type="entry name" value="rep"/>
    <property type="match status" value="1"/>
</dbReference>
<evidence type="ECO:0000313" key="16">
    <source>
        <dbReference type="Proteomes" id="UP000245539"/>
    </source>
</evidence>
<dbReference type="OrthoDB" id="9806690at2"/>
<dbReference type="PROSITE" id="PS51217">
    <property type="entry name" value="UVRD_HELICASE_CTER"/>
    <property type="match status" value="1"/>
</dbReference>
<dbReference type="Gene3D" id="1.10.486.10">
    <property type="entry name" value="PCRA, domain 4"/>
    <property type="match status" value="1"/>
</dbReference>
<dbReference type="GO" id="GO:0016887">
    <property type="term" value="F:ATP hydrolysis activity"/>
    <property type="evidence" value="ECO:0007669"/>
    <property type="project" value="RHEA"/>
</dbReference>
<dbReference type="InterPro" id="IPR027417">
    <property type="entry name" value="P-loop_NTPase"/>
</dbReference>
<dbReference type="InterPro" id="IPR014016">
    <property type="entry name" value="UvrD-like_ATP-bd"/>
</dbReference>
<comment type="function">
    <text evidence="11">Rep helicase is a single-stranded DNA-dependent ATPase involved in DNA replication; it can initiate unwinding at a nick in the DNA. It binds to the single-stranded DNA and acts in a progressive fashion along the DNA in the 3' to 5' direction.</text>
</comment>
<reference evidence="15 16" key="1">
    <citation type="submission" date="2018-05" db="EMBL/GenBank/DDBJ databases">
        <title>Leucothrix arctica sp. nov., isolated from Arctic seawater.</title>
        <authorList>
            <person name="Choi A."/>
            <person name="Baek K."/>
        </authorList>
    </citation>
    <scope>NUCLEOTIDE SEQUENCE [LARGE SCALE GENOMIC DNA]</scope>
    <source>
        <strain evidence="15 16">JCM 18388</strain>
    </source>
</reference>
<keyword evidence="16" id="KW-1185">Reference proteome</keyword>
<evidence type="ECO:0000256" key="5">
    <source>
        <dbReference type="ARBA" id="ARBA00022806"/>
    </source>
</evidence>
<evidence type="ECO:0000256" key="12">
    <source>
        <dbReference type="PROSITE-ProRule" id="PRU00560"/>
    </source>
</evidence>
<evidence type="ECO:0000259" key="13">
    <source>
        <dbReference type="PROSITE" id="PS51198"/>
    </source>
</evidence>
<evidence type="ECO:0000256" key="2">
    <source>
        <dbReference type="ARBA" id="ARBA00022705"/>
    </source>
</evidence>
<dbReference type="PANTHER" id="PTHR11070:SF64">
    <property type="entry name" value="ATP-DEPENDENT DNA HELICASE REP"/>
    <property type="match status" value="1"/>
</dbReference>
<dbReference type="Pfam" id="PF00580">
    <property type="entry name" value="UvrD-helicase"/>
    <property type="match status" value="1"/>
</dbReference>
<dbReference type="Proteomes" id="UP000245539">
    <property type="component" value="Unassembled WGS sequence"/>
</dbReference>
<gene>
    <name evidence="11 15" type="primary">rep</name>
    <name evidence="15" type="ORF">DKW60_20660</name>
</gene>
<proteinExistence type="inferred from homology"/>
<dbReference type="HAMAP" id="MF_01920">
    <property type="entry name" value="Helicase_Rep"/>
    <property type="match status" value="1"/>
</dbReference>
<feature type="domain" description="UvrD-like helicase ATP-binding" evidence="13">
    <location>
        <begin position="2"/>
        <end position="280"/>
    </location>
</feature>
<keyword evidence="3 11" id="KW-0547">Nucleotide-binding</keyword>
<sequence>MFGLNPQQQAAVEHIGSPLLVLAGAGSGKTRVITEKIAWLIREAKVPAKHIAAITFTNKASREMKERASQLLSKEEAKGLTVATFHNLGLQIIRREYKSLGYKSGFSILDAQDTSTIIKELMMRDEDAKEPDDDPRWIISRWKNDFISPKKALEQAMTPDELLAAKVYERYQRQLKAYNALDFDDLIVLPVQLFDANPEILAKWQNKLRYMLVDEYQDTNNCQYRMVRQLAGVRAELTVVGDDDQSIYAWRGARPENINQLQTDYPNLKLVKLEQNYRSTSSILDSANHLIANNPHLFEKKLWSALGSGDKIRVIPCRTAEHEIERVIGEIMKYHFRDRTEHRDFAILYRSNHQSRLFERYLRQNNIPYKISGGTSFFSRAEVKDTLAYIRLISNPSDDAAFLRVINTPKREIGATTLEKLGDYANEREVSLFAASTEMGLASQLTERGRSRLAMFCQWINDISYASREMDPHQVVEKVISDVDYYEWMQTTSSSPKMAERRMENVQEIIDWIKRLHNEGEGKHQDLGDIVAHMSLMDILERNQEDEDEDAVSLMTLHTSKGLEFPYVFLVGMEEDILPHANSLEDNGLEEERRLAYVGLTRAQKHLTITFAKTRNKFGEKVTCEPSRFLDELPEEHIEWEDRVVVSREQQQETAKSFINNLQDMLDD</sequence>
<dbReference type="GO" id="GO:0006260">
    <property type="term" value="P:DNA replication"/>
    <property type="evidence" value="ECO:0007669"/>
    <property type="project" value="UniProtKB-UniRule"/>
</dbReference>
<feature type="binding site" evidence="11">
    <location>
        <position position="278"/>
    </location>
    <ligand>
        <name>ATP</name>
        <dbReference type="ChEBI" id="CHEBI:30616"/>
    </ligand>
</feature>
<keyword evidence="8 11" id="KW-0413">Isomerase</keyword>
<comment type="caution">
    <text evidence="15">The sequence shown here is derived from an EMBL/GenBank/DDBJ whole genome shotgun (WGS) entry which is preliminary data.</text>
</comment>
<organism evidence="15 16">
    <name type="scientific">Leucothrix pacifica</name>
    <dbReference type="NCBI Taxonomy" id="1247513"/>
    <lineage>
        <taxon>Bacteria</taxon>
        <taxon>Pseudomonadati</taxon>
        <taxon>Pseudomonadota</taxon>
        <taxon>Gammaproteobacteria</taxon>
        <taxon>Thiotrichales</taxon>
        <taxon>Thiotrichaceae</taxon>
        <taxon>Leucothrix</taxon>
    </lineage>
</organism>
<evidence type="ECO:0000256" key="4">
    <source>
        <dbReference type="ARBA" id="ARBA00022801"/>
    </source>
</evidence>
<accession>A0A317C1W0</accession>
<keyword evidence="2 11" id="KW-0235">DNA replication</keyword>
<dbReference type="InterPro" id="IPR005752">
    <property type="entry name" value="Helicase_Rep"/>
</dbReference>
<dbReference type="AlphaFoldDB" id="A0A317C1W0"/>
<evidence type="ECO:0000256" key="11">
    <source>
        <dbReference type="HAMAP-Rule" id="MF_01920"/>
    </source>
</evidence>
<dbReference type="PROSITE" id="PS51198">
    <property type="entry name" value="UVRD_HELICASE_ATP_BIND"/>
    <property type="match status" value="1"/>
</dbReference>
<evidence type="ECO:0000256" key="8">
    <source>
        <dbReference type="ARBA" id="ARBA00023235"/>
    </source>
</evidence>
<comment type="similarity">
    <text evidence="1 11">Belongs to the helicase family. UvrD subfamily.</text>
</comment>
<evidence type="ECO:0000256" key="1">
    <source>
        <dbReference type="ARBA" id="ARBA00009922"/>
    </source>
</evidence>
<keyword evidence="7 11" id="KW-0238">DNA-binding</keyword>
<dbReference type="GO" id="GO:0000725">
    <property type="term" value="P:recombinational repair"/>
    <property type="evidence" value="ECO:0007669"/>
    <property type="project" value="TreeGrafter"/>
</dbReference>
<dbReference type="InterPro" id="IPR013986">
    <property type="entry name" value="DExx_box_DNA_helicase_dom_sf"/>
</dbReference>
<dbReference type="Gene3D" id="1.10.10.160">
    <property type="match status" value="1"/>
</dbReference>
<dbReference type="Gene3D" id="3.40.50.300">
    <property type="entry name" value="P-loop containing nucleotide triphosphate hydrolases"/>
    <property type="match status" value="2"/>
</dbReference>
<dbReference type="PANTHER" id="PTHR11070">
    <property type="entry name" value="UVRD / RECB / PCRA DNA HELICASE FAMILY MEMBER"/>
    <property type="match status" value="1"/>
</dbReference>
<name>A0A317C1W0_9GAMM</name>
<dbReference type="SUPFAM" id="SSF52540">
    <property type="entry name" value="P-loop containing nucleoside triphosphate hydrolases"/>
    <property type="match status" value="1"/>
</dbReference>
<evidence type="ECO:0000256" key="10">
    <source>
        <dbReference type="ARBA" id="ARBA00048988"/>
    </source>
</evidence>
<dbReference type="InterPro" id="IPR014017">
    <property type="entry name" value="DNA_helicase_UvrD-like_C"/>
</dbReference>
<feature type="binding site" evidence="12">
    <location>
        <begin position="23"/>
        <end position="30"/>
    </location>
    <ligand>
        <name>ATP</name>
        <dbReference type="ChEBI" id="CHEBI:30616"/>
    </ligand>
</feature>